<feature type="compositionally biased region" description="Low complexity" evidence="1">
    <location>
        <begin position="158"/>
        <end position="172"/>
    </location>
</feature>
<evidence type="ECO:0000256" key="1">
    <source>
        <dbReference type="SAM" id="MobiDB-lite"/>
    </source>
</evidence>
<feature type="compositionally biased region" description="Polar residues" evidence="1">
    <location>
        <begin position="361"/>
        <end position="375"/>
    </location>
</feature>
<dbReference type="GO" id="GO:0005096">
    <property type="term" value="F:GTPase activator activity"/>
    <property type="evidence" value="ECO:0007669"/>
    <property type="project" value="InterPro"/>
</dbReference>
<reference evidence="2" key="1">
    <citation type="submission" date="2023-07" db="EMBL/GenBank/DDBJ databases">
        <title>Black Yeasts Isolated from many extreme environments.</title>
        <authorList>
            <person name="Coleine C."/>
            <person name="Stajich J.E."/>
            <person name="Selbmann L."/>
        </authorList>
    </citation>
    <scope>NUCLEOTIDE SEQUENCE</scope>
    <source>
        <strain evidence="2">CCFEE 5485</strain>
    </source>
</reference>
<feature type="region of interest" description="Disordered" evidence="1">
    <location>
        <begin position="151"/>
        <end position="186"/>
    </location>
</feature>
<comment type="caution">
    <text evidence="2">The sequence shown here is derived from an EMBL/GenBank/DDBJ whole genome shotgun (WGS) entry which is preliminary data.</text>
</comment>
<gene>
    <name evidence="2" type="ORF">LTR78_009017</name>
</gene>
<feature type="region of interest" description="Disordered" evidence="1">
    <location>
        <begin position="262"/>
        <end position="489"/>
    </location>
</feature>
<name>A0AAE0TU26_9PEZI</name>
<evidence type="ECO:0000313" key="3">
    <source>
        <dbReference type="Proteomes" id="UP001274830"/>
    </source>
</evidence>
<feature type="compositionally biased region" description="Polar residues" evidence="1">
    <location>
        <begin position="18"/>
        <end position="32"/>
    </location>
</feature>
<feature type="compositionally biased region" description="Basic and acidic residues" evidence="1">
    <location>
        <begin position="466"/>
        <end position="477"/>
    </location>
</feature>
<dbReference type="GO" id="GO:0031578">
    <property type="term" value="P:mitotic spindle orientation checkpoint signaling"/>
    <property type="evidence" value="ECO:0007669"/>
    <property type="project" value="TreeGrafter"/>
</dbReference>
<dbReference type="AlphaFoldDB" id="A0AAE0TU26"/>
<accession>A0AAE0TU26</accession>
<dbReference type="PANTHER" id="PTHR35140">
    <property type="entry name" value="MITOTIC CHECK POINT PROTEIN BFA1"/>
    <property type="match status" value="1"/>
</dbReference>
<feature type="region of interest" description="Disordered" evidence="1">
    <location>
        <begin position="502"/>
        <end position="536"/>
    </location>
</feature>
<dbReference type="GO" id="GO:1990334">
    <property type="term" value="C:Bfa1-Bub2 complex"/>
    <property type="evidence" value="ECO:0007669"/>
    <property type="project" value="InterPro"/>
</dbReference>
<dbReference type="Proteomes" id="UP001274830">
    <property type="component" value="Unassembled WGS sequence"/>
</dbReference>
<dbReference type="EMBL" id="JAUTXT010000047">
    <property type="protein sequence ID" value="KAK3671056.1"/>
    <property type="molecule type" value="Genomic_DNA"/>
</dbReference>
<feature type="compositionally biased region" description="Polar residues" evidence="1">
    <location>
        <begin position="325"/>
        <end position="337"/>
    </location>
</feature>
<evidence type="ECO:0000313" key="2">
    <source>
        <dbReference type="EMBL" id="KAK3671056.1"/>
    </source>
</evidence>
<proteinExistence type="predicted"/>
<feature type="region of interest" description="Disordered" evidence="1">
    <location>
        <begin position="1"/>
        <end position="32"/>
    </location>
</feature>
<dbReference type="GO" id="GO:0044732">
    <property type="term" value="C:mitotic spindle pole body"/>
    <property type="evidence" value="ECO:0007669"/>
    <property type="project" value="TreeGrafter"/>
</dbReference>
<sequence length="824" mass="89839">MDMAESWDDDFDGDLQPLGNSVGTNHTQTSISSRLSVHSESLAGDDDWNVVLQSNDEQSTSQAIQSAKHAGIPLPINVPASALLGGTIKRLGKKKSRPKINEDDWGMDFDEPAAPPGGLQLKQTKAPAAHDEEFDDFDELEGSLGIRFAGTKRDARGRSSSASAMSPSLGSGTADSEAGDLGGLELPDEPMDFQAILQKRKATEAELSDLSQQSPAIEQPATISVHKKHKLLSNDNDDFLNDLDFDGGEFLHNRKTRLNKNLKIKDTKPITQSPRPATTLNFHDKPTDKPMHMRSHLPRPVSGSKPSSSRLEPVFESGAPHVQSGRRQPTTTGSQFLRSKRSMPAMGSQRTVAAPQKPTYIPTSASNYSQQTHASAQRAMAYHLRRDSDPNRQGAQSPPPRSQSRLSNAFVPDTPSRANRPPRKDMAPAALAREAAAKRNLTKPARRRNYGDGNELEVFDDLPTSHAKESKFIKEPVGRGPPRPTLRQTNSRVDMRDPVKRSIGMPDRMMTPAPPRTPASPTKGFYEPSKSNTPSYLRDTAASRIARESRLVHNGRPRSQGPLMPMSTNTFATDWKAQIAARSPHTSPSAQKVKTRRLQPTLFKEMPGTLATNAAARGMVYNAQRQCWEGNENAIAHFDFPPPLQTPTPTGNQPQTSYMDRALHQAPSSSPPRPALIAPISAQATQGVQVNGGMVFDPRQMKWLKLKDGRDISGPISPSVTDGEDEEDAFAGIDDLKDENAPAVGAGGSVAGMASPVSMAAAGVGEVHEEFDLGPRFITVQREEEALWRKRCEGWFVPGPAPRLDDGAWRWAIRDMVSQQDGGF</sequence>
<feature type="compositionally biased region" description="Basic and acidic residues" evidence="1">
    <location>
        <begin position="282"/>
        <end position="291"/>
    </location>
</feature>
<dbReference type="PANTHER" id="PTHR35140:SF1">
    <property type="entry name" value="MITOTIC CHECK POINT PROTEIN BFA1"/>
    <property type="match status" value="1"/>
</dbReference>
<protein>
    <recommendedName>
        <fullName evidence="4">Cytokinesis regulator</fullName>
    </recommendedName>
</protein>
<dbReference type="InterPro" id="IPR034586">
    <property type="entry name" value="Bfa1/Byr4"/>
</dbReference>
<feature type="compositionally biased region" description="Polar residues" evidence="1">
    <location>
        <begin position="269"/>
        <end position="281"/>
    </location>
</feature>
<feature type="region of interest" description="Disordered" evidence="1">
    <location>
        <begin position="94"/>
        <end position="120"/>
    </location>
</feature>
<evidence type="ECO:0008006" key="4">
    <source>
        <dbReference type="Google" id="ProtNLM"/>
    </source>
</evidence>
<keyword evidence="3" id="KW-1185">Reference proteome</keyword>
<feature type="compositionally biased region" description="Acidic residues" evidence="1">
    <location>
        <begin position="1"/>
        <end position="13"/>
    </location>
</feature>
<organism evidence="2 3">
    <name type="scientific">Recurvomyces mirabilis</name>
    <dbReference type="NCBI Taxonomy" id="574656"/>
    <lineage>
        <taxon>Eukaryota</taxon>
        <taxon>Fungi</taxon>
        <taxon>Dikarya</taxon>
        <taxon>Ascomycota</taxon>
        <taxon>Pezizomycotina</taxon>
        <taxon>Dothideomycetes</taxon>
        <taxon>Dothideomycetidae</taxon>
        <taxon>Mycosphaerellales</taxon>
        <taxon>Teratosphaeriaceae</taxon>
        <taxon>Recurvomyces</taxon>
    </lineage>
</organism>